<dbReference type="InParanoid" id="K3X4T6"/>
<reference evidence="3" key="1">
    <citation type="journal article" date="2010" name="Genome Biol.">
        <title>Genome sequence of the necrotrophic plant pathogen Pythium ultimum reveals original pathogenicity mechanisms and effector repertoire.</title>
        <authorList>
            <person name="Levesque C.A."/>
            <person name="Brouwer H."/>
            <person name="Cano L."/>
            <person name="Hamilton J.P."/>
            <person name="Holt C."/>
            <person name="Huitema E."/>
            <person name="Raffaele S."/>
            <person name="Robideau G.P."/>
            <person name="Thines M."/>
            <person name="Win J."/>
            <person name="Zerillo M.M."/>
            <person name="Beakes G.W."/>
            <person name="Boore J.L."/>
            <person name="Busam D."/>
            <person name="Dumas B."/>
            <person name="Ferriera S."/>
            <person name="Fuerstenberg S.I."/>
            <person name="Gachon C.M."/>
            <person name="Gaulin E."/>
            <person name="Govers F."/>
            <person name="Grenville-Briggs L."/>
            <person name="Horner N."/>
            <person name="Hostetler J."/>
            <person name="Jiang R.H."/>
            <person name="Johnson J."/>
            <person name="Krajaejun T."/>
            <person name="Lin H."/>
            <person name="Meijer H.J."/>
            <person name="Moore B."/>
            <person name="Morris P."/>
            <person name="Phuntmart V."/>
            <person name="Puiu D."/>
            <person name="Shetty J."/>
            <person name="Stajich J.E."/>
            <person name="Tripathy S."/>
            <person name="Wawra S."/>
            <person name="van West P."/>
            <person name="Whitty B.R."/>
            <person name="Coutinho P.M."/>
            <person name="Henrissat B."/>
            <person name="Martin F."/>
            <person name="Thomas P.D."/>
            <person name="Tyler B.M."/>
            <person name="De Vries R.P."/>
            <person name="Kamoun S."/>
            <person name="Yandell M."/>
            <person name="Tisserat N."/>
            <person name="Buell C.R."/>
        </authorList>
    </citation>
    <scope>NUCLEOTIDE SEQUENCE</scope>
    <source>
        <strain evidence="3">DAOM:BR144</strain>
    </source>
</reference>
<feature type="domain" description="Ubiquitin-like" evidence="1">
    <location>
        <begin position="1"/>
        <end position="56"/>
    </location>
</feature>
<dbReference type="SUPFAM" id="SSF54236">
    <property type="entry name" value="Ubiquitin-like"/>
    <property type="match status" value="1"/>
</dbReference>
<dbReference type="AlphaFoldDB" id="K3X4T6"/>
<dbReference type="HOGENOM" id="CLU_2927692_0_0_1"/>
<dbReference type="Gene3D" id="3.10.20.90">
    <property type="entry name" value="Phosphatidylinositol 3-kinase Catalytic Subunit, Chain A, domain 1"/>
    <property type="match status" value="1"/>
</dbReference>
<reference evidence="2" key="3">
    <citation type="submission" date="2015-02" db="UniProtKB">
        <authorList>
            <consortium name="EnsemblProtists"/>
        </authorList>
    </citation>
    <scope>IDENTIFICATION</scope>
    <source>
        <strain evidence="2">DAOM BR144</strain>
    </source>
</reference>
<dbReference type="EnsemblProtists" id="PYU1_T012235">
    <property type="protein sequence ID" value="PYU1_T012235"/>
    <property type="gene ID" value="PYU1_G012209"/>
</dbReference>
<dbReference type="EMBL" id="GL376601">
    <property type="status" value="NOT_ANNOTATED_CDS"/>
    <property type="molecule type" value="Genomic_DNA"/>
</dbReference>
<organism evidence="2 3">
    <name type="scientific">Globisporangium ultimum (strain ATCC 200006 / CBS 805.95 / DAOM BR144)</name>
    <name type="common">Pythium ultimum</name>
    <dbReference type="NCBI Taxonomy" id="431595"/>
    <lineage>
        <taxon>Eukaryota</taxon>
        <taxon>Sar</taxon>
        <taxon>Stramenopiles</taxon>
        <taxon>Oomycota</taxon>
        <taxon>Peronosporomycetes</taxon>
        <taxon>Pythiales</taxon>
        <taxon>Pythiaceae</taxon>
        <taxon>Globisporangium</taxon>
    </lineage>
</organism>
<dbReference type="Pfam" id="PF00240">
    <property type="entry name" value="ubiquitin"/>
    <property type="match status" value="1"/>
</dbReference>
<evidence type="ECO:0000313" key="3">
    <source>
        <dbReference type="Proteomes" id="UP000019132"/>
    </source>
</evidence>
<evidence type="ECO:0000259" key="1">
    <source>
        <dbReference type="PROSITE" id="PS50053"/>
    </source>
</evidence>
<dbReference type="InterPro" id="IPR000626">
    <property type="entry name" value="Ubiquitin-like_dom"/>
</dbReference>
<dbReference type="PROSITE" id="PS50053">
    <property type="entry name" value="UBIQUITIN_2"/>
    <property type="match status" value="1"/>
</dbReference>
<dbReference type="InterPro" id="IPR029071">
    <property type="entry name" value="Ubiquitin-like_domsf"/>
</dbReference>
<evidence type="ECO:0000313" key="2">
    <source>
        <dbReference type="EnsemblProtists" id="PYU1_T012235"/>
    </source>
</evidence>
<protein>
    <recommendedName>
        <fullName evidence="1">Ubiquitin-like domain-containing protein</fullName>
    </recommendedName>
</protein>
<dbReference type="VEuPathDB" id="FungiDB:PYU1_G012209"/>
<name>K3X4T6_GLOUD</name>
<proteinExistence type="predicted"/>
<keyword evidence="3" id="KW-1185">Reference proteome</keyword>
<sequence>MAAETTVGVFKRHIMHATNITPGEQRLVYGPLVLRDSNNSLEHYSLQHHLVVHMTLCFRES</sequence>
<reference evidence="3" key="2">
    <citation type="submission" date="2010-04" db="EMBL/GenBank/DDBJ databases">
        <authorList>
            <person name="Buell R."/>
            <person name="Hamilton J."/>
            <person name="Hostetler J."/>
        </authorList>
    </citation>
    <scope>NUCLEOTIDE SEQUENCE [LARGE SCALE GENOMIC DNA]</scope>
    <source>
        <strain evidence="3">DAOM:BR144</strain>
    </source>
</reference>
<accession>K3X4T6</accession>
<dbReference type="Proteomes" id="UP000019132">
    <property type="component" value="Unassembled WGS sequence"/>
</dbReference>